<evidence type="ECO:0000313" key="2">
    <source>
        <dbReference type="Proteomes" id="UP000002743"/>
    </source>
</evidence>
<dbReference type="Pfam" id="PF18906">
    <property type="entry name" value="Phage_tube_2"/>
    <property type="match status" value="1"/>
</dbReference>
<gene>
    <name evidence="1" type="ordered locus">Msip34_1620</name>
</gene>
<dbReference type="EMBL" id="CP001674">
    <property type="protein sequence ID" value="ACT50865.1"/>
    <property type="molecule type" value="Genomic_DNA"/>
</dbReference>
<dbReference type="KEGG" id="mei:Msip34_1620"/>
<protein>
    <submittedName>
        <fullName evidence="1">Uncharacterized protein</fullName>
    </submittedName>
</protein>
<accession>C6XE90</accession>
<dbReference type="RefSeq" id="WP_015830280.1">
    <property type="nucleotide sequence ID" value="NC_012969.1"/>
</dbReference>
<dbReference type="AlphaFoldDB" id="C6XE90"/>
<sequence>MADAQGINKIVAYKKTTGGWGTKPSASGAKTLRRVTMANNLTKTTYQSEEIRASQQTADFRHGTRSATATLNGELSSNSYADFIAAGLRKDFVAGAASGTLTTISVNATTSKFIRSTGSFITDGFRRGRIMQSSGFAAAGNNGLFLIAAVTALEITVVSFEETSPLVTAAAGDSVTLTVKGKETYVPKSGHTDDDFCIEEWSPDTGVSRIFLGQQVNTLNFSMAPNAMATLEVGFMGKDAEPATGTQYFTSPTAQGGDGTYSGPDGIVLINGVASRKITNFGIQINESIAQEPVVGSKSIGAKSRGDVNVTVQLSSIFTDATLLNNFDAEDEITITVALRTADKANGMAFHLPRVKLGSGTVDDGKKVLILSADGQALEYVGSAADITPTTIVIQDTAIA</sequence>
<reference evidence="2" key="1">
    <citation type="submission" date="2009-07" db="EMBL/GenBank/DDBJ databases">
        <title>Complete sequence of chromosome of Methylovorus sp. SIP3-4.</title>
        <authorList>
            <person name="Lucas S."/>
            <person name="Copeland A."/>
            <person name="Lapidus A."/>
            <person name="Glavina del Rio T."/>
            <person name="Tice H."/>
            <person name="Bruce D."/>
            <person name="Goodwin L."/>
            <person name="Pitluck S."/>
            <person name="Clum A."/>
            <person name="Larimer F."/>
            <person name="Land M."/>
            <person name="Hauser L."/>
            <person name="Kyrpides N."/>
            <person name="Mikhailova N."/>
            <person name="Kayluzhnaya M."/>
            <person name="Chistoserdova L."/>
        </authorList>
    </citation>
    <scope>NUCLEOTIDE SEQUENCE [LARGE SCALE GENOMIC DNA]</scope>
    <source>
        <strain evidence="2">SIP3-4</strain>
    </source>
</reference>
<keyword evidence="2" id="KW-1185">Reference proteome</keyword>
<dbReference type="Proteomes" id="UP000002743">
    <property type="component" value="Chromosome"/>
</dbReference>
<dbReference type="InterPro" id="IPR044000">
    <property type="entry name" value="Phage_tube_2"/>
</dbReference>
<dbReference type="STRING" id="582744.Msip34_1620"/>
<reference evidence="1 2" key="2">
    <citation type="journal article" date="2011" name="J. Bacteriol.">
        <title>Genomes of three methylotrophs from a single niche uncover genetic and metabolic divergence of Methylophilaceae.</title>
        <authorList>
            <person name="Lapidus A."/>
            <person name="Clum A."/>
            <person name="Labutti K."/>
            <person name="Kaluzhnaya M.G."/>
            <person name="Lim S."/>
            <person name="Beck D.A."/>
            <person name="Glavina Del Rio T."/>
            <person name="Nolan M."/>
            <person name="Mavromatis K."/>
            <person name="Huntemann M."/>
            <person name="Lucas S."/>
            <person name="Lidstrom M.E."/>
            <person name="Ivanova N."/>
            <person name="Chistoserdova L."/>
        </authorList>
    </citation>
    <scope>NUCLEOTIDE SEQUENCE [LARGE SCALE GENOMIC DNA]</scope>
    <source>
        <strain evidence="1 2">SIP3-4</strain>
    </source>
</reference>
<dbReference type="eggNOG" id="ENOG50303ET">
    <property type="taxonomic scope" value="Bacteria"/>
</dbReference>
<proteinExistence type="predicted"/>
<evidence type="ECO:0000313" key="1">
    <source>
        <dbReference type="EMBL" id="ACT50865.1"/>
    </source>
</evidence>
<dbReference type="OrthoDB" id="8707767at2"/>
<name>C6XE90_METGS</name>
<organism evidence="1 2">
    <name type="scientific">Methylovorus glucosotrophus (strain SIP3-4)</name>
    <dbReference type="NCBI Taxonomy" id="582744"/>
    <lineage>
        <taxon>Bacteria</taxon>
        <taxon>Pseudomonadati</taxon>
        <taxon>Pseudomonadota</taxon>
        <taxon>Betaproteobacteria</taxon>
        <taxon>Nitrosomonadales</taxon>
        <taxon>Methylophilaceae</taxon>
        <taxon>Methylovorus</taxon>
    </lineage>
</organism>
<dbReference type="HOGENOM" id="CLU_688502_0_0_4"/>